<dbReference type="OrthoDB" id="9758822at2"/>
<sequence length="640" mass="72993">MNAIYRIGYNDKNYVHELTAHTTEKLDDGSQKELYMRFLDYRANLRVEITVLRDAEFRVSKYTAVFHNNTDEDIRLYQLDVGMSVKSECMTLQYFTSDWGSEFFPHEQEINSEFSFGSISGRSSKGFSPWAGLITPQRCYSVALAWSGCWNCTVNPEQEQFQFTMGLSSEGFYTDIAPGGSFTSASIYVAEGENVEEASLQMRRYFRSRLSLLNDGGIADVPLEYNEWWPYEDKYITEDIYLENAKIAKELGCRYAVMDAGWFGSENGQGWYEKRGDWDVINKERFPSGMKALCDNAKKIGILPGIWCEIEAVGQGAELNHTHDNIIAKRDGKSLGYVCLGSEEGKAWAMSVVDKILGEYGAKWIKFDFNLDPAPGCNASNHGHGEGDGLYAHYIGYYHLMDDIHKKYPDVVIENCSSGGLRHDIEMLSHTHWGHLSDPDYTEFHLQVFWGALSYLHQSACLHFSWSEVLQDHNLGILNPISEDMEPYKFDYYIRAVLMGIPGFSYRLPEMPEWCKRRLKELAGFYEDIYEDYILNGDAYRLTSQPLMGGKGERFPVFQFNNVSAEAVVFAFRLQGAEPQQLVYPKGLIGDVLYEVSYIDSGRTATAFGRELQTNGILLSDLPEESSEVVRMVRRGMQRL</sequence>
<dbReference type="KEGG" id="mas:Mahau_2969"/>
<dbReference type="SUPFAM" id="SSF51445">
    <property type="entry name" value="(Trans)glycosidases"/>
    <property type="match status" value="1"/>
</dbReference>
<dbReference type="InterPro" id="IPR017853">
    <property type="entry name" value="GH"/>
</dbReference>
<evidence type="ECO:0000259" key="3">
    <source>
        <dbReference type="Pfam" id="PF16875"/>
    </source>
</evidence>
<dbReference type="HOGENOM" id="CLU_410325_0_0_9"/>
<dbReference type="Pfam" id="PF16875">
    <property type="entry name" value="Glyco_hydro_36N"/>
    <property type="match status" value="1"/>
</dbReference>
<comment type="catalytic activity">
    <reaction evidence="1">
        <text>Hydrolysis of terminal, non-reducing alpha-D-galactose residues in alpha-D-galactosides, including galactose oligosaccharides, galactomannans and galactolipids.</text>
        <dbReference type="EC" id="3.2.1.22"/>
    </reaction>
</comment>
<reference evidence="5" key="1">
    <citation type="submission" date="2010-11" db="EMBL/GenBank/DDBJ databases">
        <title>The complete genome of Mahella australiensis DSM 15567.</title>
        <authorList>
            <consortium name="US DOE Joint Genome Institute (JGI-PGF)"/>
            <person name="Lucas S."/>
            <person name="Copeland A."/>
            <person name="Lapidus A."/>
            <person name="Bruce D."/>
            <person name="Goodwin L."/>
            <person name="Pitluck S."/>
            <person name="Kyrpides N."/>
            <person name="Mavromatis K."/>
            <person name="Pagani I."/>
            <person name="Ivanova N."/>
            <person name="Teshima H."/>
            <person name="Brettin T."/>
            <person name="Detter J.C."/>
            <person name="Han C."/>
            <person name="Tapia R."/>
            <person name="Land M."/>
            <person name="Hauser L."/>
            <person name="Markowitz V."/>
            <person name="Cheng J.-F."/>
            <person name="Hugenholtz P."/>
            <person name="Woyke T."/>
            <person name="Wu D."/>
            <person name="Spring S."/>
            <person name="Pukall R."/>
            <person name="Steenblock K."/>
            <person name="Schneider S."/>
            <person name="Klenk H.-P."/>
            <person name="Eisen J.A."/>
        </authorList>
    </citation>
    <scope>NUCLEOTIDE SEQUENCE [LARGE SCALE GENOMIC DNA]</scope>
    <source>
        <strain evidence="5">DSM 15567 / CIP 107919 / 50-1 BON</strain>
    </source>
</reference>
<name>F4A112_MAHA5</name>
<evidence type="ECO:0000256" key="1">
    <source>
        <dbReference type="ARBA" id="ARBA00001255"/>
    </source>
</evidence>
<keyword evidence="5" id="KW-1185">Reference proteome</keyword>
<evidence type="ECO:0000313" key="4">
    <source>
        <dbReference type="EMBL" id="AEE98089.1"/>
    </source>
</evidence>
<dbReference type="PRINTS" id="PR00743">
    <property type="entry name" value="GLHYDRLASE36"/>
</dbReference>
<organism evidence="4 5">
    <name type="scientific">Mahella australiensis (strain DSM 15567 / CIP 107919 / 50-1 BON)</name>
    <dbReference type="NCBI Taxonomy" id="697281"/>
    <lineage>
        <taxon>Bacteria</taxon>
        <taxon>Bacillati</taxon>
        <taxon>Bacillota</taxon>
        <taxon>Clostridia</taxon>
        <taxon>Thermoanaerobacterales</taxon>
        <taxon>Thermoanaerobacterales Family IV. Incertae Sedis</taxon>
        <taxon>Mahella</taxon>
    </lineage>
</organism>
<accession>F4A112</accession>
<dbReference type="Pfam" id="PF02065">
    <property type="entry name" value="Melibiase"/>
    <property type="match status" value="1"/>
</dbReference>
<keyword evidence="4" id="KW-0326">Glycosidase</keyword>
<protein>
    <recommendedName>
        <fullName evidence="2">alpha-galactosidase</fullName>
        <ecNumber evidence="2">3.2.1.22</ecNumber>
    </recommendedName>
</protein>
<dbReference type="InterPro" id="IPR013785">
    <property type="entry name" value="Aldolase_TIM"/>
</dbReference>
<evidence type="ECO:0000256" key="2">
    <source>
        <dbReference type="ARBA" id="ARBA00012755"/>
    </source>
</evidence>
<dbReference type="InterPro" id="IPR038417">
    <property type="entry name" value="Alpga-gal_N_sf"/>
</dbReference>
<dbReference type="CDD" id="cd14791">
    <property type="entry name" value="GH36"/>
    <property type="match status" value="1"/>
</dbReference>
<feature type="domain" description="Glycosyl hydrolase family 36 N-terminal" evidence="3">
    <location>
        <begin position="12"/>
        <end position="172"/>
    </location>
</feature>
<dbReference type="GO" id="GO:0016052">
    <property type="term" value="P:carbohydrate catabolic process"/>
    <property type="evidence" value="ECO:0007669"/>
    <property type="project" value="InterPro"/>
</dbReference>
<proteinExistence type="predicted"/>
<dbReference type="eggNOG" id="COG3345">
    <property type="taxonomic scope" value="Bacteria"/>
</dbReference>
<dbReference type="RefSeq" id="WP_013782500.1">
    <property type="nucleotide sequence ID" value="NC_015520.1"/>
</dbReference>
<dbReference type="Proteomes" id="UP000008457">
    <property type="component" value="Chromosome"/>
</dbReference>
<dbReference type="InterPro" id="IPR002252">
    <property type="entry name" value="Glyco_hydro_36"/>
</dbReference>
<dbReference type="InterPro" id="IPR031704">
    <property type="entry name" value="Glyco_hydro_36_N"/>
</dbReference>
<dbReference type="Gene3D" id="3.20.20.70">
    <property type="entry name" value="Aldolase class I"/>
    <property type="match status" value="1"/>
</dbReference>
<gene>
    <name evidence="4" type="ordered locus">Mahau_2969</name>
</gene>
<reference evidence="4 5" key="2">
    <citation type="journal article" date="2011" name="Stand. Genomic Sci.">
        <title>Complete genome sequence of Mahella australiensis type strain (50-1 BON).</title>
        <authorList>
            <person name="Sikorski J."/>
            <person name="Teshima H."/>
            <person name="Nolan M."/>
            <person name="Lucas S."/>
            <person name="Hammon N."/>
            <person name="Deshpande S."/>
            <person name="Cheng J.F."/>
            <person name="Pitluck S."/>
            <person name="Liolios K."/>
            <person name="Pagani I."/>
            <person name="Ivanova N."/>
            <person name="Huntemann M."/>
            <person name="Mavromatis K."/>
            <person name="Ovchinikova G."/>
            <person name="Pati A."/>
            <person name="Tapia R."/>
            <person name="Han C."/>
            <person name="Goodwin L."/>
            <person name="Chen A."/>
            <person name="Palaniappan K."/>
            <person name="Land M."/>
            <person name="Hauser L."/>
            <person name="Ngatchou-Djao O.D."/>
            <person name="Rohde M."/>
            <person name="Pukall R."/>
            <person name="Spring S."/>
            <person name="Abt B."/>
            <person name="Goker M."/>
            <person name="Detter J.C."/>
            <person name="Woyke T."/>
            <person name="Bristow J."/>
            <person name="Markowitz V."/>
            <person name="Hugenholtz P."/>
            <person name="Eisen J.A."/>
            <person name="Kyrpides N.C."/>
            <person name="Klenk H.P."/>
            <person name="Lapidus A."/>
        </authorList>
    </citation>
    <scope>NUCLEOTIDE SEQUENCE [LARGE SCALE GENOMIC DNA]</scope>
    <source>
        <strain evidence="5">DSM 15567 / CIP 107919 / 50-1 BON</strain>
    </source>
</reference>
<dbReference type="EMBL" id="CP002360">
    <property type="protein sequence ID" value="AEE98089.1"/>
    <property type="molecule type" value="Genomic_DNA"/>
</dbReference>
<dbReference type="STRING" id="697281.Mahau_2969"/>
<evidence type="ECO:0000313" key="5">
    <source>
        <dbReference type="Proteomes" id="UP000008457"/>
    </source>
</evidence>
<dbReference type="GO" id="GO:0004557">
    <property type="term" value="F:alpha-galactosidase activity"/>
    <property type="evidence" value="ECO:0007669"/>
    <property type="project" value="UniProtKB-EC"/>
</dbReference>
<dbReference type="AlphaFoldDB" id="F4A112"/>
<dbReference type="EC" id="3.2.1.22" evidence="2"/>
<dbReference type="Gene3D" id="2.70.98.60">
    <property type="entry name" value="alpha-galactosidase from lactobacil brevis"/>
    <property type="match status" value="1"/>
</dbReference>
<keyword evidence="4" id="KW-0378">Hydrolase</keyword>